<evidence type="ECO:0000313" key="3">
    <source>
        <dbReference type="EMBL" id="ORY01062.1"/>
    </source>
</evidence>
<protein>
    <recommendedName>
        <fullName evidence="2">Zn(2)-C6 fungal-type domain-containing protein</fullName>
    </recommendedName>
</protein>
<dbReference type="Gene3D" id="4.10.240.10">
    <property type="entry name" value="Zn(2)-C6 fungal-type DNA-binding domain"/>
    <property type="match status" value="1"/>
</dbReference>
<feature type="domain" description="Zn(2)-C6 fungal-type" evidence="2">
    <location>
        <begin position="9"/>
        <end position="37"/>
    </location>
</feature>
<accession>A0A1Y1YSQ6</accession>
<dbReference type="EMBL" id="MCFA01000175">
    <property type="protein sequence ID" value="ORY01062.1"/>
    <property type="molecule type" value="Genomic_DNA"/>
</dbReference>
<dbReference type="SUPFAM" id="SSF57701">
    <property type="entry name" value="Zn2/Cys6 DNA-binding domain"/>
    <property type="match status" value="1"/>
</dbReference>
<keyword evidence="4" id="KW-1185">Reference proteome</keyword>
<dbReference type="InterPro" id="IPR001138">
    <property type="entry name" value="Zn2Cys6_DnaBD"/>
</dbReference>
<dbReference type="PANTHER" id="PTHR38111:SF5">
    <property type="entry name" value="TRANSCRIPTION FACTOR DOMAIN-CONTAINING PROTEIN"/>
    <property type="match status" value="1"/>
</dbReference>
<organism evidence="3 4">
    <name type="scientific">Clohesyomyces aquaticus</name>
    <dbReference type="NCBI Taxonomy" id="1231657"/>
    <lineage>
        <taxon>Eukaryota</taxon>
        <taxon>Fungi</taxon>
        <taxon>Dikarya</taxon>
        <taxon>Ascomycota</taxon>
        <taxon>Pezizomycotina</taxon>
        <taxon>Dothideomycetes</taxon>
        <taxon>Pleosporomycetidae</taxon>
        <taxon>Pleosporales</taxon>
        <taxon>Lindgomycetaceae</taxon>
        <taxon>Clohesyomyces</taxon>
    </lineage>
</organism>
<dbReference type="InterPro" id="IPR036864">
    <property type="entry name" value="Zn2-C6_fun-type_DNA-bd_sf"/>
</dbReference>
<dbReference type="Proteomes" id="UP000193144">
    <property type="component" value="Unassembled WGS sequence"/>
</dbReference>
<dbReference type="STRING" id="1231657.A0A1Y1YSQ6"/>
<dbReference type="OrthoDB" id="4314040at2759"/>
<dbReference type="CDD" id="cd00067">
    <property type="entry name" value="GAL4"/>
    <property type="match status" value="1"/>
</dbReference>
<dbReference type="InterPro" id="IPR053178">
    <property type="entry name" value="Osmoadaptation_assoc"/>
</dbReference>
<keyword evidence="1" id="KW-0539">Nucleus</keyword>
<evidence type="ECO:0000256" key="1">
    <source>
        <dbReference type="ARBA" id="ARBA00023242"/>
    </source>
</evidence>
<evidence type="ECO:0000259" key="2">
    <source>
        <dbReference type="PROSITE" id="PS50048"/>
    </source>
</evidence>
<dbReference type="PROSITE" id="PS00463">
    <property type="entry name" value="ZN2_CY6_FUNGAL_1"/>
    <property type="match status" value="1"/>
</dbReference>
<proteinExistence type="predicted"/>
<dbReference type="PANTHER" id="PTHR38111">
    <property type="entry name" value="ZN(2)-C6 FUNGAL-TYPE DOMAIN-CONTAINING PROTEIN-RELATED"/>
    <property type="match status" value="1"/>
</dbReference>
<gene>
    <name evidence="3" type="ORF">BCR34DRAFT_101531</name>
</gene>
<evidence type="ECO:0000313" key="4">
    <source>
        <dbReference type="Proteomes" id="UP000193144"/>
    </source>
</evidence>
<dbReference type="SMART" id="SM00066">
    <property type="entry name" value="GAL4"/>
    <property type="match status" value="1"/>
</dbReference>
<dbReference type="GO" id="GO:0000981">
    <property type="term" value="F:DNA-binding transcription factor activity, RNA polymerase II-specific"/>
    <property type="evidence" value="ECO:0007669"/>
    <property type="project" value="InterPro"/>
</dbReference>
<reference evidence="3 4" key="1">
    <citation type="submission" date="2016-07" db="EMBL/GenBank/DDBJ databases">
        <title>Pervasive Adenine N6-methylation of Active Genes in Fungi.</title>
        <authorList>
            <consortium name="DOE Joint Genome Institute"/>
            <person name="Mondo S.J."/>
            <person name="Dannebaum R.O."/>
            <person name="Kuo R.C."/>
            <person name="Labutti K."/>
            <person name="Haridas S."/>
            <person name="Kuo A."/>
            <person name="Salamov A."/>
            <person name="Ahrendt S.R."/>
            <person name="Lipzen A."/>
            <person name="Sullivan W."/>
            <person name="Andreopoulos W.B."/>
            <person name="Clum A."/>
            <person name="Lindquist E."/>
            <person name="Daum C."/>
            <person name="Ramamoorthy G.K."/>
            <person name="Gryganskyi A."/>
            <person name="Culley D."/>
            <person name="Magnuson J.K."/>
            <person name="James T.Y."/>
            <person name="O'Malley M.A."/>
            <person name="Stajich J.E."/>
            <person name="Spatafora J.W."/>
            <person name="Visel A."/>
            <person name="Grigoriev I.V."/>
        </authorList>
    </citation>
    <scope>NUCLEOTIDE SEQUENCE [LARGE SCALE GENOMIC DNA]</scope>
    <source>
        <strain evidence="3 4">CBS 115471</strain>
    </source>
</reference>
<comment type="caution">
    <text evidence="3">The sequence shown here is derived from an EMBL/GenBank/DDBJ whole genome shotgun (WGS) entry which is preliminary data.</text>
</comment>
<dbReference type="AlphaFoldDB" id="A0A1Y1YSQ6"/>
<name>A0A1Y1YSQ6_9PLEO</name>
<dbReference type="PROSITE" id="PS50048">
    <property type="entry name" value="ZN2_CY6_FUNGAL_2"/>
    <property type="match status" value="1"/>
</dbReference>
<sequence length="612" mass="67427">MVGVPKSTGCAICRKRKIKCDEGWPLCGNCRKNRKQCPGPPSKHTFRPSGPKLGSSFIPVVDIFEGGLYSDVGSPESCVTLDSSVTLDDGGICTYMMQLNEKRSDCGGVYQKFRMCSNGGADYHRKRSTRGGSRLGLISSLPQMTMLKQPSPSHQQKLSRALINAFTTGAPGQSMSSFGPFIGKVPERIGHSRVLEAAVECIVNAHSSMIRGRMATEIADPVLYGNAVSILAKSLDNQRERSSPDTLCATVLLSLVEAMAGPRSGNNYLAHAGGAGKLIEAIGPKHCQDSFAKDLLLFNRGGIIITSIYQRKPCFLTSPAWRGMVFDKTGLNHEGRLYTDVLKHMADFPALLKEFKDLEDQDEKVPPLMDFFVPEMQIPAIGDDLPDMYGNFGSSPEGFEFECDPRYYSQPYYTNPTCTYFNGPSISSNPRARLLHKLQTLKENLSRLGDSLSENLNNGSAGRQFSSIGIDTPIPHYFEFKDTRVAVAYNCFWSLLILTNKLIMKTMSPLDLDTSYHLKSECGDLAMQICKSWKDAWERKPIGAYHTNLSFVLAYEFTTPVVQTWVLKCLNSLLEQQGPGSFHWTAAAIKLMSGKLCGEGADLVINHPKATK</sequence>
<dbReference type="Pfam" id="PF00172">
    <property type="entry name" value="Zn_clus"/>
    <property type="match status" value="1"/>
</dbReference>
<dbReference type="GO" id="GO:0008270">
    <property type="term" value="F:zinc ion binding"/>
    <property type="evidence" value="ECO:0007669"/>
    <property type="project" value="InterPro"/>
</dbReference>